<feature type="chain" id="PRO_5047215849" evidence="1">
    <location>
        <begin position="21"/>
        <end position="542"/>
    </location>
</feature>
<dbReference type="InterPro" id="IPR045175">
    <property type="entry name" value="M28_fam"/>
</dbReference>
<evidence type="ECO:0000313" key="4">
    <source>
        <dbReference type="Proteomes" id="UP001207654"/>
    </source>
</evidence>
<feature type="domain" description="Peptidase M28" evidence="2">
    <location>
        <begin position="288"/>
        <end position="505"/>
    </location>
</feature>
<dbReference type="PANTHER" id="PTHR12147:SF26">
    <property type="entry name" value="PEPTIDASE M28 DOMAIN-CONTAINING PROTEIN"/>
    <property type="match status" value="1"/>
</dbReference>
<dbReference type="RefSeq" id="WP_267533046.1">
    <property type="nucleotide sequence ID" value="NZ_JAPNKA010000001.1"/>
</dbReference>
<sequence length="542" mass="58225">MSLLRTCSSLLLLVPSLAFAKAPSPAAQRWWSHVEALAGDDMEGRDTGSAGHRRAAEYVAAKLAELGVQPGAGQGYLQDVPLVSRQVVKERSRMALVREGQEQPLTLDQELLLSPLTSHSGTVDAGLVFVGYGLSIPEAGYDDLAGQDLKGKIAVIVLGGMPSSVPGNLASHYSTPEELARTFVRAGAVGVIALPNLHVMEIPWERAVESQRHPVMALANPTGQETGDIPLFTLFNPAAANSLLAGSGHTLEELLALADAGKPMPRFPLPVSLRGEVALEKSELSSLNVVGRLPGSDPTLAGESVVLSAHLDHLGLGAPENGDRVYNGVMDNATGVAALLEVARTLQDKKQHPRRTVLFVAVTGEERGLLGSRWFASHPPEGSGRMVADLNLDMFLPLTPLQRLVAYGVEESSLAAPLKATASRMGVEVMRDPNPEANGFTRSDQYSFILEGVPAMSFRFGYRKGSKEERLHKEWHAKRYHAPGDDLSQPVDREGAARFVSLLADLTSRVADAPERPSWNKDSFFRRFERPGAPAPTARPVP</sequence>
<keyword evidence="4" id="KW-1185">Reference proteome</keyword>
<dbReference type="Gene3D" id="3.40.630.10">
    <property type="entry name" value="Zn peptidases"/>
    <property type="match status" value="1"/>
</dbReference>
<feature type="signal peptide" evidence="1">
    <location>
        <begin position="1"/>
        <end position="20"/>
    </location>
</feature>
<keyword evidence="1" id="KW-0732">Signal</keyword>
<protein>
    <submittedName>
        <fullName evidence="3">M28 family metallopeptidase</fullName>
    </submittedName>
</protein>
<reference evidence="3 4" key="1">
    <citation type="submission" date="2022-11" db="EMBL/GenBank/DDBJ databases">
        <title>Minimal conservation of predation-associated metabolite biosynthetic gene clusters underscores biosynthetic potential of Myxococcota including descriptions for ten novel species: Archangium lansinium sp. nov., Myxococcus landrumus sp. nov., Nannocystis bai.</title>
        <authorList>
            <person name="Ahearne A."/>
            <person name="Stevens C."/>
            <person name="Phillips K."/>
        </authorList>
    </citation>
    <scope>NUCLEOTIDE SEQUENCE [LARGE SCALE GENOMIC DNA]</scope>
    <source>
        <strain evidence="3 4">MIWBW</strain>
    </source>
</reference>
<accession>A0ABT3ZZA2</accession>
<proteinExistence type="predicted"/>
<evidence type="ECO:0000259" key="2">
    <source>
        <dbReference type="Pfam" id="PF04389"/>
    </source>
</evidence>
<dbReference type="Pfam" id="PF04389">
    <property type="entry name" value="Peptidase_M28"/>
    <property type="match status" value="1"/>
</dbReference>
<dbReference type="InterPro" id="IPR046450">
    <property type="entry name" value="PA_dom_sf"/>
</dbReference>
<dbReference type="InterPro" id="IPR007484">
    <property type="entry name" value="Peptidase_M28"/>
</dbReference>
<evidence type="ECO:0000313" key="3">
    <source>
        <dbReference type="EMBL" id="MCY1074064.1"/>
    </source>
</evidence>
<dbReference type="SUPFAM" id="SSF52025">
    <property type="entry name" value="PA domain"/>
    <property type="match status" value="1"/>
</dbReference>
<gene>
    <name evidence="3" type="ORF">OV287_06165</name>
</gene>
<dbReference type="EMBL" id="JAPNKA010000001">
    <property type="protein sequence ID" value="MCY1074064.1"/>
    <property type="molecule type" value="Genomic_DNA"/>
</dbReference>
<dbReference type="Proteomes" id="UP001207654">
    <property type="component" value="Unassembled WGS sequence"/>
</dbReference>
<dbReference type="Gene3D" id="3.50.30.30">
    <property type="match status" value="1"/>
</dbReference>
<organism evidence="3 4">
    <name type="scientific">Archangium lansingense</name>
    <dbReference type="NCBI Taxonomy" id="2995310"/>
    <lineage>
        <taxon>Bacteria</taxon>
        <taxon>Pseudomonadati</taxon>
        <taxon>Myxococcota</taxon>
        <taxon>Myxococcia</taxon>
        <taxon>Myxococcales</taxon>
        <taxon>Cystobacterineae</taxon>
        <taxon>Archangiaceae</taxon>
        <taxon>Archangium</taxon>
    </lineage>
</organism>
<dbReference type="PANTHER" id="PTHR12147">
    <property type="entry name" value="METALLOPEPTIDASE M28 FAMILY MEMBER"/>
    <property type="match status" value="1"/>
</dbReference>
<dbReference type="CDD" id="cd04820">
    <property type="entry name" value="PA_M28_1_1"/>
    <property type="match status" value="1"/>
</dbReference>
<name>A0ABT3ZZA2_9BACT</name>
<comment type="caution">
    <text evidence="3">The sequence shown here is derived from an EMBL/GenBank/DDBJ whole genome shotgun (WGS) entry which is preliminary data.</text>
</comment>
<dbReference type="SUPFAM" id="SSF53187">
    <property type="entry name" value="Zn-dependent exopeptidases"/>
    <property type="match status" value="1"/>
</dbReference>
<evidence type="ECO:0000256" key="1">
    <source>
        <dbReference type="SAM" id="SignalP"/>
    </source>
</evidence>